<keyword evidence="3" id="KW-1185">Reference proteome</keyword>
<evidence type="ECO:0000256" key="1">
    <source>
        <dbReference type="SAM" id="MobiDB-lite"/>
    </source>
</evidence>
<protein>
    <submittedName>
        <fullName evidence="2">Uncharacterized protein</fullName>
    </submittedName>
</protein>
<sequence length="91" mass="10477">MAESLSKKRKHSHPHLFQEHPTKAKMKLSLIFSSVFAMSVIKKSDKKPAFYELHKLFNGCLGRYAEQSNGQLFNLDSFRDLCDKEIMAKMG</sequence>
<dbReference type="EMBL" id="FN653026">
    <property type="protein sequence ID" value="CBY07712.1"/>
    <property type="molecule type" value="Genomic_DNA"/>
</dbReference>
<evidence type="ECO:0000313" key="3">
    <source>
        <dbReference type="Proteomes" id="UP000001307"/>
    </source>
</evidence>
<dbReference type="InParanoid" id="E4X5W7"/>
<accession>E4X5W7</accession>
<organism evidence="2">
    <name type="scientific">Oikopleura dioica</name>
    <name type="common">Tunicate</name>
    <dbReference type="NCBI Taxonomy" id="34765"/>
    <lineage>
        <taxon>Eukaryota</taxon>
        <taxon>Metazoa</taxon>
        <taxon>Chordata</taxon>
        <taxon>Tunicata</taxon>
        <taxon>Appendicularia</taxon>
        <taxon>Copelata</taxon>
        <taxon>Oikopleuridae</taxon>
        <taxon>Oikopleura</taxon>
    </lineage>
</organism>
<gene>
    <name evidence="2" type="ORF">GSOID_T00002702001</name>
</gene>
<dbReference type="AlphaFoldDB" id="E4X5W7"/>
<proteinExistence type="predicted"/>
<feature type="region of interest" description="Disordered" evidence="1">
    <location>
        <begin position="1"/>
        <end position="20"/>
    </location>
</feature>
<reference evidence="2" key="1">
    <citation type="journal article" date="2010" name="Science">
        <title>Plasticity of animal genome architecture unmasked by rapid evolution of a pelagic tunicate.</title>
        <authorList>
            <person name="Denoeud F."/>
            <person name="Henriet S."/>
            <person name="Mungpakdee S."/>
            <person name="Aury J.M."/>
            <person name="Da Silva C."/>
            <person name="Brinkmann H."/>
            <person name="Mikhaleva J."/>
            <person name="Olsen L.C."/>
            <person name="Jubin C."/>
            <person name="Canestro C."/>
            <person name="Bouquet J.M."/>
            <person name="Danks G."/>
            <person name="Poulain J."/>
            <person name="Campsteijn C."/>
            <person name="Adamski M."/>
            <person name="Cross I."/>
            <person name="Yadetie F."/>
            <person name="Muffato M."/>
            <person name="Louis A."/>
            <person name="Butcher S."/>
            <person name="Tsagkogeorga G."/>
            <person name="Konrad A."/>
            <person name="Singh S."/>
            <person name="Jensen M.F."/>
            <person name="Cong E.H."/>
            <person name="Eikeseth-Otteraa H."/>
            <person name="Noel B."/>
            <person name="Anthouard V."/>
            <person name="Porcel B.M."/>
            <person name="Kachouri-Lafond R."/>
            <person name="Nishino A."/>
            <person name="Ugolini M."/>
            <person name="Chourrout P."/>
            <person name="Nishida H."/>
            <person name="Aasland R."/>
            <person name="Huzurbazar S."/>
            <person name="Westhof E."/>
            <person name="Delsuc F."/>
            <person name="Lehrach H."/>
            <person name="Reinhardt R."/>
            <person name="Weissenbach J."/>
            <person name="Roy S.W."/>
            <person name="Artiguenave F."/>
            <person name="Postlethwait J.H."/>
            <person name="Manak J.R."/>
            <person name="Thompson E.M."/>
            <person name="Jaillon O."/>
            <person name="Du Pasquier L."/>
            <person name="Boudinot P."/>
            <person name="Liberles D.A."/>
            <person name="Volff J.N."/>
            <person name="Philippe H."/>
            <person name="Lenhard B."/>
            <person name="Roest Crollius H."/>
            <person name="Wincker P."/>
            <person name="Chourrout D."/>
        </authorList>
    </citation>
    <scope>NUCLEOTIDE SEQUENCE [LARGE SCALE GENOMIC DNA]</scope>
</reference>
<evidence type="ECO:0000313" key="2">
    <source>
        <dbReference type="EMBL" id="CBY07712.1"/>
    </source>
</evidence>
<name>E4X5W7_OIKDI</name>
<dbReference type="Proteomes" id="UP000001307">
    <property type="component" value="Unassembled WGS sequence"/>
</dbReference>